<dbReference type="InterPro" id="IPR047417">
    <property type="entry name" value="WHD_MUS81"/>
</dbReference>
<dbReference type="Gramene" id="Pp3c16_12330V3.2">
    <property type="protein sequence ID" value="Pp3c16_12330V3.2"/>
    <property type="gene ID" value="Pp3c16_12330"/>
</dbReference>
<dbReference type="InterPro" id="IPR042530">
    <property type="entry name" value="EME1/EME2_C"/>
</dbReference>
<evidence type="ECO:0000256" key="8">
    <source>
        <dbReference type="ARBA" id="ARBA00022763"/>
    </source>
</evidence>
<dbReference type="EnsemblPlants" id="Pp3c16_12330V3.2">
    <property type="protein sequence ID" value="Pp3c16_12330V3.2"/>
    <property type="gene ID" value="Pp3c16_12330"/>
</dbReference>
<keyword evidence="6 16" id="KW-0479">Metal-binding</keyword>
<dbReference type="GO" id="GO:0000727">
    <property type="term" value="P:double-strand break repair via break-induced replication"/>
    <property type="evidence" value="ECO:0000318"/>
    <property type="project" value="GO_Central"/>
</dbReference>
<evidence type="ECO:0000256" key="2">
    <source>
        <dbReference type="ARBA" id="ARBA00004123"/>
    </source>
</evidence>
<dbReference type="AlphaFoldDB" id="A0A2K1J898"/>
<evidence type="ECO:0000256" key="10">
    <source>
        <dbReference type="ARBA" id="ARBA00022801"/>
    </source>
</evidence>
<dbReference type="InterPro" id="IPR036388">
    <property type="entry name" value="WH-like_DNA-bd_sf"/>
</dbReference>
<feature type="region of interest" description="Disordered" evidence="17">
    <location>
        <begin position="82"/>
        <end position="103"/>
    </location>
</feature>
<dbReference type="Pfam" id="PF21136">
    <property type="entry name" value="WHD_MUS81"/>
    <property type="match status" value="1"/>
</dbReference>
<protein>
    <recommendedName>
        <fullName evidence="4 16">Crossover junction endonuclease MUS81</fullName>
        <ecNumber evidence="16">3.1.22.-</ecNumber>
    </recommendedName>
</protein>
<reference evidence="20" key="3">
    <citation type="submission" date="2020-12" db="UniProtKB">
        <authorList>
            <consortium name="EnsemblPlants"/>
        </authorList>
    </citation>
    <scope>IDENTIFICATION</scope>
</reference>
<keyword evidence="9" id="KW-0131">Cell cycle</keyword>
<organism evidence="19">
    <name type="scientific">Physcomitrium patens</name>
    <name type="common">Spreading-leaved earth moss</name>
    <name type="synonym">Physcomitrella patens</name>
    <dbReference type="NCBI Taxonomy" id="3218"/>
    <lineage>
        <taxon>Eukaryota</taxon>
        <taxon>Viridiplantae</taxon>
        <taxon>Streptophyta</taxon>
        <taxon>Embryophyta</taxon>
        <taxon>Bryophyta</taxon>
        <taxon>Bryophytina</taxon>
        <taxon>Bryopsida</taxon>
        <taxon>Funariidae</taxon>
        <taxon>Funariales</taxon>
        <taxon>Funariaceae</taxon>
        <taxon>Physcomitrium</taxon>
    </lineage>
</organism>
<dbReference type="Gramene" id="Pp3c16_12330V3.3">
    <property type="protein sequence ID" value="Pp3c16_12330V3.3"/>
    <property type="gene ID" value="Pp3c16_12330"/>
</dbReference>
<evidence type="ECO:0000313" key="21">
    <source>
        <dbReference type="Proteomes" id="UP000006727"/>
    </source>
</evidence>
<dbReference type="GO" id="GO:0006308">
    <property type="term" value="P:DNA catabolic process"/>
    <property type="evidence" value="ECO:0007669"/>
    <property type="project" value="UniProtKB-UniRule"/>
</dbReference>
<dbReference type="GO" id="GO:0048476">
    <property type="term" value="C:Holliday junction resolvase complex"/>
    <property type="evidence" value="ECO:0000318"/>
    <property type="project" value="GO_Central"/>
</dbReference>
<evidence type="ECO:0000256" key="1">
    <source>
        <dbReference type="ARBA" id="ARBA00001946"/>
    </source>
</evidence>
<dbReference type="PANTHER" id="PTHR13451:SF0">
    <property type="entry name" value="CROSSOVER JUNCTION ENDONUCLEASE MUS81"/>
    <property type="match status" value="1"/>
</dbReference>
<comment type="subunit">
    <text evidence="16">Interacts with EME1.</text>
</comment>
<evidence type="ECO:0000256" key="6">
    <source>
        <dbReference type="ARBA" id="ARBA00022723"/>
    </source>
</evidence>
<dbReference type="GO" id="GO:0048257">
    <property type="term" value="F:3'-flap endonuclease activity"/>
    <property type="evidence" value="ECO:0000318"/>
    <property type="project" value="GO_Central"/>
</dbReference>
<evidence type="ECO:0000313" key="19">
    <source>
        <dbReference type="EMBL" id="PNR37753.1"/>
    </source>
</evidence>
<dbReference type="STRING" id="3218.A0A2K1J898"/>
<feature type="domain" description="ERCC4" evidence="18">
    <location>
        <begin position="397"/>
        <end position="500"/>
    </location>
</feature>
<evidence type="ECO:0000256" key="12">
    <source>
        <dbReference type="ARBA" id="ARBA00023172"/>
    </source>
</evidence>
<dbReference type="Pfam" id="PF02732">
    <property type="entry name" value="ERCC4"/>
    <property type="match status" value="1"/>
</dbReference>
<keyword evidence="9" id="KW-0498">Mitosis</keyword>
<dbReference type="InterPro" id="IPR011335">
    <property type="entry name" value="Restrct_endonuc-II-like"/>
</dbReference>
<keyword evidence="7 16" id="KW-0255">Endonuclease</keyword>
<dbReference type="Proteomes" id="UP000006727">
    <property type="component" value="Chromosome 16"/>
</dbReference>
<name>A0A2K1J898_PHYPA</name>
<reference evidence="19 21" key="1">
    <citation type="journal article" date="2008" name="Science">
        <title>The Physcomitrella genome reveals evolutionary insights into the conquest of land by plants.</title>
        <authorList>
            <person name="Rensing S."/>
            <person name="Lang D."/>
            <person name="Zimmer A."/>
            <person name="Terry A."/>
            <person name="Salamov A."/>
            <person name="Shapiro H."/>
            <person name="Nishiyama T."/>
            <person name="Perroud P.-F."/>
            <person name="Lindquist E."/>
            <person name="Kamisugi Y."/>
            <person name="Tanahashi T."/>
            <person name="Sakakibara K."/>
            <person name="Fujita T."/>
            <person name="Oishi K."/>
            <person name="Shin-I T."/>
            <person name="Kuroki Y."/>
            <person name="Toyoda A."/>
            <person name="Suzuki Y."/>
            <person name="Hashimoto A."/>
            <person name="Yamaguchi K."/>
            <person name="Sugano A."/>
            <person name="Kohara Y."/>
            <person name="Fujiyama A."/>
            <person name="Anterola A."/>
            <person name="Aoki S."/>
            <person name="Ashton N."/>
            <person name="Barbazuk W.B."/>
            <person name="Barker E."/>
            <person name="Bennetzen J."/>
            <person name="Bezanilla M."/>
            <person name="Blankenship R."/>
            <person name="Cho S.H."/>
            <person name="Dutcher S."/>
            <person name="Estelle M."/>
            <person name="Fawcett J.A."/>
            <person name="Gundlach H."/>
            <person name="Hanada K."/>
            <person name="Heyl A."/>
            <person name="Hicks K.A."/>
            <person name="Hugh J."/>
            <person name="Lohr M."/>
            <person name="Mayer K."/>
            <person name="Melkozernov A."/>
            <person name="Murata T."/>
            <person name="Nelson D."/>
            <person name="Pils B."/>
            <person name="Prigge M."/>
            <person name="Reiss B."/>
            <person name="Renner T."/>
            <person name="Rombauts S."/>
            <person name="Rushton P."/>
            <person name="Sanderfoot A."/>
            <person name="Schween G."/>
            <person name="Shiu S.-H."/>
            <person name="Stueber K."/>
            <person name="Theodoulou F.L."/>
            <person name="Tu H."/>
            <person name="Van de Peer Y."/>
            <person name="Verrier P.J."/>
            <person name="Waters E."/>
            <person name="Wood A."/>
            <person name="Yang L."/>
            <person name="Cove D."/>
            <person name="Cuming A."/>
            <person name="Hasebe M."/>
            <person name="Lucas S."/>
            <person name="Mishler D.B."/>
            <person name="Reski R."/>
            <person name="Grigoriev I."/>
            <person name="Quatrano R.S."/>
            <person name="Boore J.L."/>
        </authorList>
    </citation>
    <scope>NUCLEOTIDE SEQUENCE [LARGE SCALE GENOMIC DNA]</scope>
    <source>
        <strain evidence="20 21">cv. Gransden 2004</strain>
    </source>
</reference>
<keyword evidence="14 16" id="KW-0539">Nucleus</keyword>
<evidence type="ECO:0000256" key="4">
    <source>
        <dbReference type="ARBA" id="ARBA00017114"/>
    </source>
</evidence>
<reference evidence="19 21" key="2">
    <citation type="journal article" date="2018" name="Plant J.">
        <title>The Physcomitrella patens chromosome-scale assembly reveals moss genome structure and evolution.</title>
        <authorList>
            <person name="Lang D."/>
            <person name="Ullrich K.K."/>
            <person name="Murat F."/>
            <person name="Fuchs J."/>
            <person name="Jenkins J."/>
            <person name="Haas F.B."/>
            <person name="Piednoel M."/>
            <person name="Gundlach H."/>
            <person name="Van Bel M."/>
            <person name="Meyberg R."/>
            <person name="Vives C."/>
            <person name="Morata J."/>
            <person name="Symeonidi A."/>
            <person name="Hiss M."/>
            <person name="Muchero W."/>
            <person name="Kamisugi Y."/>
            <person name="Saleh O."/>
            <person name="Blanc G."/>
            <person name="Decker E.L."/>
            <person name="van Gessel N."/>
            <person name="Grimwood J."/>
            <person name="Hayes R.D."/>
            <person name="Graham S.W."/>
            <person name="Gunter L.E."/>
            <person name="McDaniel S.F."/>
            <person name="Hoernstein S.N.W."/>
            <person name="Larsson A."/>
            <person name="Li F.W."/>
            <person name="Perroud P.F."/>
            <person name="Phillips J."/>
            <person name="Ranjan P."/>
            <person name="Rokshar D.S."/>
            <person name="Rothfels C.J."/>
            <person name="Schneider L."/>
            <person name="Shu S."/>
            <person name="Stevenson D.W."/>
            <person name="Thummler F."/>
            <person name="Tillich M."/>
            <person name="Villarreal Aguilar J.C."/>
            <person name="Widiez T."/>
            <person name="Wong G.K."/>
            <person name="Wymore A."/>
            <person name="Zhang Y."/>
            <person name="Zimmer A.D."/>
            <person name="Quatrano R.S."/>
            <person name="Mayer K.F.X."/>
            <person name="Goodstein D."/>
            <person name="Casacuberta J.M."/>
            <person name="Vandepoele K."/>
            <person name="Reski R."/>
            <person name="Cuming A.C."/>
            <person name="Tuskan G.A."/>
            <person name="Maumus F."/>
            <person name="Salse J."/>
            <person name="Schmutz J."/>
            <person name="Rensing S.A."/>
        </authorList>
    </citation>
    <scope>NUCLEOTIDE SEQUENCE [LARGE SCALE GENOMIC DNA]</scope>
    <source>
        <strain evidence="20 21">cv. Gransden 2004</strain>
    </source>
</reference>
<keyword evidence="15" id="KW-0469">Meiosis</keyword>
<evidence type="ECO:0000256" key="15">
    <source>
        <dbReference type="ARBA" id="ARBA00023254"/>
    </source>
</evidence>
<keyword evidence="11 16" id="KW-0460">Magnesium</keyword>
<keyword evidence="5 16" id="KW-0540">Nuclease</keyword>
<accession>A0A2K1J898</accession>
<dbReference type="EnsemblPlants" id="Pp3c16_12330V3.3">
    <property type="protein sequence ID" value="Pp3c16_12330V3.3"/>
    <property type="gene ID" value="Pp3c16_12330"/>
</dbReference>
<dbReference type="GO" id="GO:0000712">
    <property type="term" value="P:resolution of meiotic recombination intermediates"/>
    <property type="evidence" value="ECO:0000318"/>
    <property type="project" value="GO_Central"/>
</dbReference>
<dbReference type="GO" id="GO:0003677">
    <property type="term" value="F:DNA binding"/>
    <property type="evidence" value="ECO:0007669"/>
    <property type="project" value="UniProtKB-UniRule"/>
</dbReference>
<feature type="compositionally biased region" description="Polar residues" evidence="17">
    <location>
        <begin position="242"/>
        <end position="253"/>
    </location>
</feature>
<keyword evidence="10 16" id="KW-0378">Hydrolase</keyword>
<dbReference type="RefSeq" id="XP_024398368.1">
    <property type="nucleotide sequence ID" value="XM_024542600.2"/>
</dbReference>
<dbReference type="Gramene" id="Pp3c16_12330V3.1">
    <property type="protein sequence ID" value="Pp3c16_12330V3.1"/>
    <property type="gene ID" value="Pp3c16_12330"/>
</dbReference>
<evidence type="ECO:0000256" key="14">
    <source>
        <dbReference type="ARBA" id="ARBA00023242"/>
    </source>
</evidence>
<dbReference type="RefSeq" id="XP_024398365.1">
    <property type="nucleotide sequence ID" value="XM_024542597.2"/>
</dbReference>
<dbReference type="GO" id="GO:0046872">
    <property type="term" value="F:metal ion binding"/>
    <property type="evidence" value="ECO:0007669"/>
    <property type="project" value="UniProtKB-UniRule"/>
</dbReference>
<evidence type="ECO:0000256" key="11">
    <source>
        <dbReference type="ARBA" id="ARBA00022842"/>
    </source>
</evidence>
<dbReference type="GO" id="GO:0008821">
    <property type="term" value="F:crossover junction DNA endonuclease activity"/>
    <property type="evidence" value="ECO:0007669"/>
    <property type="project" value="UniProtKB-UniRule"/>
</dbReference>
<dbReference type="PANTHER" id="PTHR13451">
    <property type="entry name" value="CLASS II CROSSOVER JUNCTION ENDONUCLEASE MUS81"/>
    <property type="match status" value="1"/>
</dbReference>
<dbReference type="EMBL" id="ABEU02000016">
    <property type="protein sequence ID" value="PNR37753.1"/>
    <property type="molecule type" value="Genomic_DNA"/>
</dbReference>
<evidence type="ECO:0000256" key="16">
    <source>
        <dbReference type="RuleBase" id="RU369042"/>
    </source>
</evidence>
<dbReference type="EnsemblPlants" id="Pp3c16_12330V3.1">
    <property type="protein sequence ID" value="Pp3c16_12330V3.1"/>
    <property type="gene ID" value="Pp3c16_12330"/>
</dbReference>
<keyword evidence="9" id="KW-0132">Cell division</keyword>
<evidence type="ECO:0000256" key="17">
    <source>
        <dbReference type="SAM" id="MobiDB-lite"/>
    </source>
</evidence>
<keyword evidence="8 16" id="KW-0227">DNA damage</keyword>
<dbReference type="EC" id="3.1.22.-" evidence="16"/>
<evidence type="ECO:0000256" key="9">
    <source>
        <dbReference type="ARBA" id="ARBA00022776"/>
    </source>
</evidence>
<evidence type="ECO:0000259" key="18">
    <source>
        <dbReference type="SMART" id="SM00891"/>
    </source>
</evidence>
<dbReference type="Gene3D" id="1.10.10.10">
    <property type="entry name" value="Winged helix-like DNA-binding domain superfamily/Winged helix DNA-binding domain"/>
    <property type="match status" value="1"/>
</dbReference>
<dbReference type="SMART" id="SM00891">
    <property type="entry name" value="ERCC4"/>
    <property type="match status" value="1"/>
</dbReference>
<dbReference type="KEGG" id="ppp:112293322"/>
<dbReference type="Pfam" id="PF21292">
    <property type="entry name" value="EME1-MUS81_C"/>
    <property type="match status" value="1"/>
</dbReference>
<keyword evidence="12 16" id="KW-0233">DNA recombination</keyword>
<dbReference type="PaxDb" id="3218-PP1S15_297V6.1"/>
<evidence type="ECO:0000256" key="13">
    <source>
        <dbReference type="ARBA" id="ARBA00023204"/>
    </source>
</evidence>
<dbReference type="GeneID" id="112293322"/>
<evidence type="ECO:0000313" key="20">
    <source>
        <dbReference type="EnsemblPlants" id="Pp3c16_12330V3.1"/>
    </source>
</evidence>
<dbReference type="FunCoup" id="A0A2K1J898">
    <property type="interactions" value="1671"/>
</dbReference>
<comment type="cofactor">
    <cofactor evidence="1 16">
        <name>Mg(2+)</name>
        <dbReference type="ChEBI" id="CHEBI:18420"/>
    </cofactor>
</comment>
<dbReference type="InterPro" id="IPR033309">
    <property type="entry name" value="Mus81"/>
</dbReference>
<evidence type="ECO:0000256" key="7">
    <source>
        <dbReference type="ARBA" id="ARBA00022759"/>
    </source>
</evidence>
<proteinExistence type="inferred from homology"/>
<feature type="region of interest" description="Disordered" evidence="17">
    <location>
        <begin position="209"/>
        <end position="257"/>
    </location>
</feature>
<gene>
    <name evidence="20" type="primary">LOC112293322</name>
    <name evidence="19" type="ORF">PHYPA_020862</name>
</gene>
<dbReference type="OMA" id="ELGDAMW"/>
<dbReference type="SUPFAM" id="SSF52980">
    <property type="entry name" value="Restriction endonuclease-like"/>
    <property type="match status" value="1"/>
</dbReference>
<dbReference type="Gene3D" id="1.10.150.670">
    <property type="entry name" value="Crossover junction endonuclease EME1, DNA-binding domain"/>
    <property type="match status" value="1"/>
</dbReference>
<dbReference type="OrthoDB" id="5963188at2759"/>
<dbReference type="GO" id="GO:0031573">
    <property type="term" value="P:mitotic intra-S DNA damage checkpoint signaling"/>
    <property type="evidence" value="ECO:0000318"/>
    <property type="project" value="GO_Central"/>
</dbReference>
<comment type="subcellular location">
    <subcellularLocation>
        <location evidence="2 16">Nucleus</location>
    </subcellularLocation>
</comment>
<dbReference type="RefSeq" id="XP_024398367.1">
    <property type="nucleotide sequence ID" value="XM_024542599.2"/>
</dbReference>
<evidence type="ECO:0000256" key="5">
    <source>
        <dbReference type="ARBA" id="ARBA00022722"/>
    </source>
</evidence>
<dbReference type="InterPro" id="IPR006166">
    <property type="entry name" value="ERCC4_domain"/>
</dbReference>
<dbReference type="Gene3D" id="3.40.50.10130">
    <property type="match status" value="1"/>
</dbReference>
<dbReference type="CDD" id="cd21036">
    <property type="entry name" value="WH_MUS81"/>
    <property type="match status" value="1"/>
</dbReference>
<dbReference type="GO" id="GO:0005634">
    <property type="term" value="C:nucleus"/>
    <property type="evidence" value="ECO:0000318"/>
    <property type="project" value="GO_Central"/>
</dbReference>
<dbReference type="InterPro" id="IPR047416">
    <property type="entry name" value="XPF_nuclease_Mus81"/>
</dbReference>
<dbReference type="CDD" id="cd20074">
    <property type="entry name" value="XPF_nuclease_Mus81"/>
    <property type="match status" value="1"/>
</dbReference>
<keyword evidence="13 16" id="KW-0234">DNA repair</keyword>
<keyword evidence="21" id="KW-1185">Reference proteome</keyword>
<comment type="function">
    <text evidence="16">Interacts with EME1 to form a DNA structure-specific endonuclease with substrate preference for branched DNA structures with a 5'-end at the branch nick. Typical substrates include 3'-flap structures, D-loops, replication forks and nicked Holliday junctions. May be required in mitosis for the processing of stalled or collapsed replication fork intermediates. May be required in meiosis for the repair of meiosis-specific double strand breaks subsequent to single-end invasion (SEI).</text>
</comment>
<comment type="similarity">
    <text evidence="3 16">Belongs to the XPF family.</text>
</comment>
<dbReference type="FunFam" id="1.10.10.10:FF:000307">
    <property type="entry name" value="Crossover junction endonuclease MUS81"/>
    <property type="match status" value="1"/>
</dbReference>
<evidence type="ECO:0000256" key="3">
    <source>
        <dbReference type="ARBA" id="ARBA00010015"/>
    </source>
</evidence>
<dbReference type="FunFam" id="3.40.50.10130:FF:000005">
    <property type="entry name" value="crossover junction endonuclease MUS81 isoform X1"/>
    <property type="match status" value="1"/>
</dbReference>
<sequence length="658" mass="72940">MDTAIVQCPANEALAAFLVEKREEWFLKQRSDNLDSVFIGAHKSVCESTVPLHSLRAASKVKGIGKWLLKILAEFFNVDEDEADDEDEEQPSGSQRAKKATRRYLPKKSSAPYAILITLYRAHMLGKEFMMRQELIDAAEASGLASMPIESNKGTLPPRFGGGPHYSYSGWSSMKTLLEKGLVVKKSNPAKYMLTEEGHKTAEECQGRAGLGPADHTRPPVSDEIPPVNARPAPGRAEKATTTRPRASKSKSNGAVGKASTLDVNKLKAMGYGEQDIQLALNEATSTDGLQDSDVWGFVLGILSRGGKEKTAAAIGPVSQPAVQPFVERGTMPTNSSWYHSAPVVTVEAAVPSTSTAPSGRLSTSAQTMDVHQTGYNEVAVPPLEVGQGFGQVYEVFLVLDSREQFRRDARGGAALQKFADRIGVQFQVQVETRQLPVGDALWIARHKVLRHEYVLDFIVERKRVEDLWASIKDNRYKQQKLRLQRCGIKRLVYLIEGDPNLTDASESLKTATFTTEILEGFDVQRTRDTSETVQKYGQLTTAIIDRYSLEVGKPGRHPGGYCMRYVEFVNFCKDVEMERVTDVFGVQLMQVRNVTEDMALSILERYPTLHSLALAYTELEGDVQAQEQLLKDIPIRNKNKTISANISKNIYKLVWAP</sequence>